<accession>A0A1G6H2W4</accession>
<feature type="transmembrane region" description="Helical" evidence="6">
    <location>
        <begin position="204"/>
        <end position="226"/>
    </location>
</feature>
<feature type="transmembrane region" description="Helical" evidence="6">
    <location>
        <begin position="238"/>
        <end position="261"/>
    </location>
</feature>
<keyword evidence="5 6" id="KW-0472">Membrane</keyword>
<dbReference type="EMBL" id="FMYM01000002">
    <property type="protein sequence ID" value="SDB88468.1"/>
    <property type="molecule type" value="Genomic_DNA"/>
</dbReference>
<gene>
    <name evidence="7" type="ORF">SAMN05421737_102276</name>
</gene>
<feature type="transmembrane region" description="Helical" evidence="6">
    <location>
        <begin position="173"/>
        <end position="192"/>
    </location>
</feature>
<name>A0A1G6H2W4_9BACI</name>
<evidence type="ECO:0000256" key="1">
    <source>
        <dbReference type="ARBA" id="ARBA00004651"/>
    </source>
</evidence>
<dbReference type="Pfam" id="PF03631">
    <property type="entry name" value="Virul_fac_BrkB"/>
    <property type="match status" value="1"/>
</dbReference>
<evidence type="ECO:0000313" key="8">
    <source>
        <dbReference type="Proteomes" id="UP000242662"/>
    </source>
</evidence>
<dbReference type="PANTHER" id="PTHR30213">
    <property type="entry name" value="INNER MEMBRANE PROTEIN YHJD"/>
    <property type="match status" value="1"/>
</dbReference>
<reference evidence="8" key="1">
    <citation type="submission" date="2016-09" db="EMBL/GenBank/DDBJ databases">
        <authorList>
            <person name="Varghese N."/>
            <person name="Submissions S."/>
        </authorList>
    </citation>
    <scope>NUCLEOTIDE SEQUENCE [LARGE SCALE GENOMIC DNA]</scope>
    <source>
        <strain evidence="8">25nlg</strain>
    </source>
</reference>
<dbReference type="NCBIfam" id="TIGR00765">
    <property type="entry name" value="yihY_not_rbn"/>
    <property type="match status" value="1"/>
</dbReference>
<proteinExistence type="predicted"/>
<dbReference type="OrthoDB" id="9775903at2"/>
<evidence type="ECO:0000256" key="2">
    <source>
        <dbReference type="ARBA" id="ARBA00022475"/>
    </source>
</evidence>
<feature type="transmembrane region" description="Helical" evidence="6">
    <location>
        <begin position="126"/>
        <end position="153"/>
    </location>
</feature>
<evidence type="ECO:0000256" key="6">
    <source>
        <dbReference type="SAM" id="Phobius"/>
    </source>
</evidence>
<keyword evidence="3 6" id="KW-0812">Transmembrane</keyword>
<keyword evidence="2" id="KW-1003">Cell membrane</keyword>
<dbReference type="RefSeq" id="WP_090774833.1">
    <property type="nucleotide sequence ID" value="NZ_FMYM01000002.1"/>
</dbReference>
<evidence type="ECO:0000313" key="7">
    <source>
        <dbReference type="EMBL" id="SDB88468.1"/>
    </source>
</evidence>
<sequence>MNLHSFFRKWFHNLKDSYIFDAAATLAFYFILAIFPLMVCVLASVSFFRVNTYDVHQFITSYVPGELGDMFGKIVLNTIGDPKTGLFSIGIIGTLWSASNAINAFIRSVNHAYKIEETRHFLHLRIIAIILTIGMILLIVLALALPVFGNVILLFLEDHLHLSKTVGDLLSSLRWVVTTLIICVVLSVLYKIAPNQPLRWYDGLAGALFATASWQLISFLFSLYLSHFAHYENTYGPIAGVIVLMLWFYFTGMILIIGAKLNATFYQLRKKIA</sequence>
<dbReference type="STRING" id="1464122.SAMN05421737_102276"/>
<dbReference type="GO" id="GO:0005886">
    <property type="term" value="C:plasma membrane"/>
    <property type="evidence" value="ECO:0007669"/>
    <property type="project" value="UniProtKB-SubCell"/>
</dbReference>
<dbReference type="AlphaFoldDB" id="A0A1G6H2W4"/>
<evidence type="ECO:0000256" key="5">
    <source>
        <dbReference type="ARBA" id="ARBA00023136"/>
    </source>
</evidence>
<keyword evidence="4 6" id="KW-1133">Transmembrane helix</keyword>
<organism evidence="7 8">
    <name type="scientific">Shouchella lonarensis</name>
    <dbReference type="NCBI Taxonomy" id="1464122"/>
    <lineage>
        <taxon>Bacteria</taxon>
        <taxon>Bacillati</taxon>
        <taxon>Bacillota</taxon>
        <taxon>Bacilli</taxon>
        <taxon>Bacillales</taxon>
        <taxon>Bacillaceae</taxon>
        <taxon>Shouchella</taxon>
    </lineage>
</organism>
<evidence type="ECO:0000256" key="3">
    <source>
        <dbReference type="ARBA" id="ARBA00022692"/>
    </source>
</evidence>
<feature type="transmembrane region" description="Helical" evidence="6">
    <location>
        <begin position="86"/>
        <end position="106"/>
    </location>
</feature>
<evidence type="ECO:0000256" key="4">
    <source>
        <dbReference type="ARBA" id="ARBA00022989"/>
    </source>
</evidence>
<comment type="subcellular location">
    <subcellularLocation>
        <location evidence="1">Cell membrane</location>
        <topology evidence="1">Multi-pass membrane protein</topology>
    </subcellularLocation>
</comment>
<keyword evidence="8" id="KW-1185">Reference proteome</keyword>
<dbReference type="PANTHER" id="PTHR30213:SF0">
    <property type="entry name" value="UPF0761 MEMBRANE PROTEIN YIHY"/>
    <property type="match status" value="1"/>
</dbReference>
<feature type="transmembrane region" description="Helical" evidence="6">
    <location>
        <begin position="20"/>
        <end position="48"/>
    </location>
</feature>
<dbReference type="Proteomes" id="UP000242662">
    <property type="component" value="Unassembled WGS sequence"/>
</dbReference>
<dbReference type="PIRSF" id="PIRSF035875">
    <property type="entry name" value="RNase_BN"/>
    <property type="match status" value="1"/>
</dbReference>
<dbReference type="InterPro" id="IPR017039">
    <property type="entry name" value="Virul_fac_BrkB"/>
</dbReference>
<protein>
    <submittedName>
        <fullName evidence="7">Membrane protein</fullName>
    </submittedName>
</protein>